<dbReference type="RefSeq" id="WP_240395983.1">
    <property type="nucleotide sequence ID" value="NZ_JAKWZW010000091.1"/>
</dbReference>
<protein>
    <recommendedName>
        <fullName evidence="3">Bacteriocin</fullName>
    </recommendedName>
</protein>
<proteinExistence type="predicted"/>
<evidence type="ECO:0000313" key="2">
    <source>
        <dbReference type="Proteomes" id="UP001434419"/>
    </source>
</evidence>
<keyword evidence="2" id="KW-1185">Reference proteome</keyword>
<name>A0ABV2BA12_9LACO</name>
<accession>A0ABV2BA12</accession>
<sequence length="49" mass="5792">MKKLNEKELVEVKGGFADPTVSFFALNDITINKKHRNHFNWKKIFETVK</sequence>
<comment type="caution">
    <text evidence="1">The sequence shown here is derived from an EMBL/GenBank/DDBJ whole genome shotgun (WGS) entry which is preliminary data.</text>
</comment>
<reference evidence="1" key="1">
    <citation type="submission" date="2024-06" db="EMBL/GenBank/DDBJ databases">
        <title>Vaginal Lactobacillus fatty acid response mechanisms reveal a metabolite-targeted strategy for bacterial vaginosis treatment.</title>
        <authorList>
            <person name="Zhu M."/>
            <person name="Blainey P.C."/>
            <person name="Bloom S.M."/>
            <person name="Kwon D.S."/>
        </authorList>
    </citation>
    <scope>NUCLEOTIDE SEQUENCE</scope>
    <source>
        <strain evidence="1">194_F1_1</strain>
    </source>
</reference>
<dbReference type="EMBL" id="JBETVU010000012">
    <property type="protein sequence ID" value="MES5150093.1"/>
    <property type="molecule type" value="Genomic_DNA"/>
</dbReference>
<evidence type="ECO:0008006" key="3">
    <source>
        <dbReference type="Google" id="ProtNLM"/>
    </source>
</evidence>
<organism evidence="1 2">
    <name type="scientific">Lactobacillus crispatus</name>
    <dbReference type="NCBI Taxonomy" id="47770"/>
    <lineage>
        <taxon>Bacteria</taxon>
        <taxon>Bacillati</taxon>
        <taxon>Bacillota</taxon>
        <taxon>Bacilli</taxon>
        <taxon>Lactobacillales</taxon>
        <taxon>Lactobacillaceae</taxon>
        <taxon>Lactobacillus</taxon>
    </lineage>
</organism>
<gene>
    <name evidence="1" type="ORF">ABVC42_09270</name>
</gene>
<evidence type="ECO:0000313" key="1">
    <source>
        <dbReference type="EMBL" id="MES5150093.1"/>
    </source>
</evidence>
<dbReference type="Proteomes" id="UP001434419">
    <property type="component" value="Unassembled WGS sequence"/>
</dbReference>